<protein>
    <submittedName>
        <fullName evidence="1">Uncharacterized protein</fullName>
    </submittedName>
</protein>
<dbReference type="EMBL" id="BKAD01000003">
    <property type="protein sequence ID" value="GEP29268.1"/>
    <property type="molecule type" value="Genomic_DNA"/>
</dbReference>
<organism evidence="1 2">
    <name type="scientific">Sulfuriferula plumbiphila</name>
    <dbReference type="NCBI Taxonomy" id="171865"/>
    <lineage>
        <taxon>Bacteria</taxon>
        <taxon>Pseudomonadati</taxon>
        <taxon>Pseudomonadota</taxon>
        <taxon>Betaproteobacteria</taxon>
        <taxon>Nitrosomonadales</taxon>
        <taxon>Sulfuricellaceae</taxon>
        <taxon>Sulfuriferula</taxon>
    </lineage>
</organism>
<evidence type="ECO:0000313" key="2">
    <source>
        <dbReference type="Proteomes" id="UP000321337"/>
    </source>
</evidence>
<proteinExistence type="predicted"/>
<keyword evidence="2" id="KW-1185">Reference proteome</keyword>
<comment type="caution">
    <text evidence="1">The sequence shown here is derived from an EMBL/GenBank/DDBJ whole genome shotgun (WGS) entry which is preliminary data.</text>
</comment>
<reference evidence="1 2" key="1">
    <citation type="submission" date="2019-07" db="EMBL/GenBank/DDBJ databases">
        <title>Whole genome shotgun sequence of Thiobacillus plumbophilus NBRC 107929.</title>
        <authorList>
            <person name="Hosoyama A."/>
            <person name="Uohara A."/>
            <person name="Ohji S."/>
            <person name="Ichikawa N."/>
        </authorList>
    </citation>
    <scope>NUCLEOTIDE SEQUENCE [LARGE SCALE GENOMIC DNA]</scope>
    <source>
        <strain evidence="1 2">NBRC 107929</strain>
    </source>
</reference>
<sequence length="42" mass="4390">MARIDKVSIACKRLGMSQADLGEVTGKNRTAISRGGIDQQGG</sequence>
<accession>A0A512L467</accession>
<name>A0A512L467_9PROT</name>
<evidence type="ECO:0000313" key="1">
    <source>
        <dbReference type="EMBL" id="GEP29268.1"/>
    </source>
</evidence>
<dbReference type="Proteomes" id="UP000321337">
    <property type="component" value="Unassembled WGS sequence"/>
</dbReference>
<dbReference type="AlphaFoldDB" id="A0A512L467"/>
<gene>
    <name evidence="1" type="ORF">TPL01_04060</name>
</gene>